<evidence type="ECO:0000313" key="3">
    <source>
        <dbReference type="Proteomes" id="UP001331515"/>
    </source>
</evidence>
<accession>A0AAN8H5X1</accession>
<keyword evidence="3" id="KW-1185">Reference proteome</keyword>
<feature type="compositionally biased region" description="Polar residues" evidence="1">
    <location>
        <begin position="1"/>
        <end position="10"/>
    </location>
</feature>
<comment type="caution">
    <text evidence="2">The sequence shown here is derived from an EMBL/GenBank/DDBJ whole genome shotgun (WGS) entry which is preliminary data.</text>
</comment>
<name>A0AAN8H5X1_CHAGU</name>
<evidence type="ECO:0000256" key="1">
    <source>
        <dbReference type="SAM" id="MobiDB-lite"/>
    </source>
</evidence>
<proteinExistence type="predicted"/>
<protein>
    <submittedName>
        <fullName evidence="2">Uncharacterized protein</fullName>
    </submittedName>
</protein>
<reference evidence="2 3" key="1">
    <citation type="journal article" date="2023" name="Mol. Biol. Evol.">
        <title>Genomics of Secondarily Temperate Adaptation in the Only Non-Antarctic Icefish.</title>
        <authorList>
            <person name="Rivera-Colon A.G."/>
            <person name="Rayamajhi N."/>
            <person name="Minhas B.F."/>
            <person name="Madrigal G."/>
            <person name="Bilyk K.T."/>
            <person name="Yoon V."/>
            <person name="Hune M."/>
            <person name="Gregory S."/>
            <person name="Cheng C.H.C."/>
            <person name="Catchen J.M."/>
        </authorList>
    </citation>
    <scope>NUCLEOTIDE SEQUENCE [LARGE SCALE GENOMIC DNA]</scope>
    <source>
        <tissue evidence="2">White muscle</tissue>
    </source>
</reference>
<dbReference type="Proteomes" id="UP001331515">
    <property type="component" value="Unassembled WGS sequence"/>
</dbReference>
<dbReference type="EMBL" id="JAURVH010001531">
    <property type="protein sequence ID" value="KAK5903874.1"/>
    <property type="molecule type" value="Genomic_DNA"/>
</dbReference>
<sequence>MSSPQSSGFSALTGMRGGSRAERQRCCWGGQRLPGVVGRKRERKSGVSVILGGGQFQWRGYLRGLEWREQNRSYRGHGLRGPGNI</sequence>
<organism evidence="2 3">
    <name type="scientific">Champsocephalus gunnari</name>
    <name type="common">Mackerel icefish</name>
    <dbReference type="NCBI Taxonomy" id="52237"/>
    <lineage>
        <taxon>Eukaryota</taxon>
        <taxon>Metazoa</taxon>
        <taxon>Chordata</taxon>
        <taxon>Craniata</taxon>
        <taxon>Vertebrata</taxon>
        <taxon>Euteleostomi</taxon>
        <taxon>Actinopterygii</taxon>
        <taxon>Neopterygii</taxon>
        <taxon>Teleostei</taxon>
        <taxon>Neoteleostei</taxon>
        <taxon>Acanthomorphata</taxon>
        <taxon>Eupercaria</taxon>
        <taxon>Perciformes</taxon>
        <taxon>Notothenioidei</taxon>
        <taxon>Channichthyidae</taxon>
        <taxon>Champsocephalus</taxon>
    </lineage>
</organism>
<gene>
    <name evidence="2" type="ORF">CgunFtcFv8_007619</name>
</gene>
<evidence type="ECO:0000313" key="2">
    <source>
        <dbReference type="EMBL" id="KAK5903874.1"/>
    </source>
</evidence>
<feature type="region of interest" description="Disordered" evidence="1">
    <location>
        <begin position="1"/>
        <end position="23"/>
    </location>
</feature>
<dbReference type="AlphaFoldDB" id="A0AAN8H5X1"/>